<dbReference type="AlphaFoldDB" id="A0AAW9Q3P7"/>
<accession>A0AAW9Q3P7</accession>
<evidence type="ECO:0008006" key="4">
    <source>
        <dbReference type="Google" id="ProtNLM"/>
    </source>
</evidence>
<name>A0AAW9Q3P7_9CYAN</name>
<protein>
    <recommendedName>
        <fullName evidence="4">Low temperature-induced protein</fullName>
    </recommendedName>
</protein>
<reference evidence="2" key="1">
    <citation type="submission" date="2024-01" db="EMBL/GenBank/DDBJ databases">
        <title>Bank of Algae and Cyanobacteria of the Azores (BACA) strain genomes.</title>
        <authorList>
            <person name="Luz R."/>
            <person name="Cordeiro R."/>
            <person name="Fonseca A."/>
            <person name="Goncalves V."/>
        </authorList>
    </citation>
    <scope>NUCLEOTIDE SEQUENCE</scope>
    <source>
        <strain evidence="2">BACA0141</strain>
    </source>
</reference>
<feature type="region of interest" description="Disordered" evidence="1">
    <location>
        <begin position="45"/>
        <end position="95"/>
    </location>
</feature>
<evidence type="ECO:0000313" key="3">
    <source>
        <dbReference type="Proteomes" id="UP001333818"/>
    </source>
</evidence>
<dbReference type="Proteomes" id="UP001333818">
    <property type="component" value="Unassembled WGS sequence"/>
</dbReference>
<evidence type="ECO:0000256" key="1">
    <source>
        <dbReference type="SAM" id="MobiDB-lite"/>
    </source>
</evidence>
<dbReference type="RefSeq" id="WP_330484460.1">
    <property type="nucleotide sequence ID" value="NZ_JAZBJZ010000061.1"/>
</dbReference>
<keyword evidence="3" id="KW-1185">Reference proteome</keyword>
<evidence type="ECO:0000313" key="2">
    <source>
        <dbReference type="EMBL" id="MEE3718030.1"/>
    </source>
</evidence>
<gene>
    <name evidence="2" type="ORF">V2H45_14915</name>
</gene>
<sequence>MKSIQISLSRIYAVRFLVAILFCAILVFSNAIPVLADSHVNPNAQSTGILSKAKEELKSPPTSLEEVEGKADGGLNEVQGTMDKDKMFRSDSSGPAVVEQIENALDKAMKKTK</sequence>
<organism evidence="2 3">
    <name type="scientific">Tumidithrix elongata BACA0141</name>
    <dbReference type="NCBI Taxonomy" id="2716417"/>
    <lineage>
        <taxon>Bacteria</taxon>
        <taxon>Bacillati</taxon>
        <taxon>Cyanobacteriota</taxon>
        <taxon>Cyanophyceae</taxon>
        <taxon>Pseudanabaenales</taxon>
        <taxon>Pseudanabaenaceae</taxon>
        <taxon>Tumidithrix</taxon>
        <taxon>Tumidithrix elongata</taxon>
    </lineage>
</organism>
<proteinExistence type="predicted"/>
<dbReference type="EMBL" id="JAZBJZ010000061">
    <property type="protein sequence ID" value="MEE3718030.1"/>
    <property type="molecule type" value="Genomic_DNA"/>
</dbReference>
<comment type="caution">
    <text evidence="2">The sequence shown here is derived from an EMBL/GenBank/DDBJ whole genome shotgun (WGS) entry which is preliminary data.</text>
</comment>